<dbReference type="PRINTS" id="PR01837">
    <property type="entry name" value="MGTCSAPBPROT"/>
</dbReference>
<feature type="transmembrane region" description="Helical" evidence="7">
    <location>
        <begin position="35"/>
        <end position="55"/>
    </location>
</feature>
<dbReference type="PANTHER" id="PTHR33778:SF1">
    <property type="entry name" value="MAGNESIUM TRANSPORTER YHID-RELATED"/>
    <property type="match status" value="1"/>
</dbReference>
<comment type="similarity">
    <text evidence="2">Belongs to the MgtC/SapB family.</text>
</comment>
<evidence type="ECO:0000313" key="9">
    <source>
        <dbReference type="EMBL" id="HCS93285.1"/>
    </source>
</evidence>
<evidence type="ECO:0000256" key="5">
    <source>
        <dbReference type="ARBA" id="ARBA00022989"/>
    </source>
</evidence>
<comment type="caution">
    <text evidence="9">The sequence shown here is derived from an EMBL/GenBank/DDBJ whole genome shotgun (WGS) entry which is preliminary data.</text>
</comment>
<evidence type="ECO:0000256" key="6">
    <source>
        <dbReference type="ARBA" id="ARBA00023136"/>
    </source>
</evidence>
<dbReference type="AlphaFoldDB" id="A0A3D4S376"/>
<evidence type="ECO:0000256" key="4">
    <source>
        <dbReference type="ARBA" id="ARBA00022692"/>
    </source>
</evidence>
<evidence type="ECO:0000259" key="8">
    <source>
        <dbReference type="Pfam" id="PF02308"/>
    </source>
</evidence>
<comment type="subcellular location">
    <subcellularLocation>
        <location evidence="1">Cell membrane</location>
        <topology evidence="1">Multi-pass membrane protein</topology>
    </subcellularLocation>
</comment>
<dbReference type="InterPro" id="IPR003416">
    <property type="entry name" value="MgtC/SapB/SrpB/YhiD_fam"/>
</dbReference>
<dbReference type="Pfam" id="PF02308">
    <property type="entry name" value="MgtC"/>
    <property type="match status" value="1"/>
</dbReference>
<sequence length="230" mass="25406">MSMTAIAIRLIVAAFVSSLIGFDREYKNRPAGIRTHILVCVGAAIITLIQEHLFYDSLAMIESNPDLAPSVTVDQGRIIAQIVSGIGFLGAGTIIVSNREINGLTTAASLWAVAALGIAIGQGYYDIALMGTVIILIVLTLIKRVVHIPVMRKIEIEYYEREATSEFIDAYFKDHDIKIQSVEFSATYSKERNLYQGIYTIEVPKDLSMVTLSEDIARNESVSKVKWLGY</sequence>
<dbReference type="PANTHER" id="PTHR33778">
    <property type="entry name" value="PROTEIN MGTC"/>
    <property type="match status" value="1"/>
</dbReference>
<proteinExistence type="inferred from homology"/>
<dbReference type="GO" id="GO:0005886">
    <property type="term" value="C:plasma membrane"/>
    <property type="evidence" value="ECO:0007669"/>
    <property type="project" value="UniProtKB-SubCell"/>
</dbReference>
<dbReference type="EMBL" id="DQHO01000007">
    <property type="protein sequence ID" value="HCS93285.1"/>
    <property type="molecule type" value="Genomic_DNA"/>
</dbReference>
<evidence type="ECO:0000256" key="2">
    <source>
        <dbReference type="ARBA" id="ARBA00009298"/>
    </source>
</evidence>
<evidence type="ECO:0000256" key="3">
    <source>
        <dbReference type="ARBA" id="ARBA00022475"/>
    </source>
</evidence>
<keyword evidence="3" id="KW-1003">Cell membrane</keyword>
<feature type="transmembrane region" description="Helical" evidence="7">
    <location>
        <begin position="6"/>
        <end position="23"/>
    </location>
</feature>
<evidence type="ECO:0000256" key="7">
    <source>
        <dbReference type="SAM" id="Phobius"/>
    </source>
</evidence>
<feature type="transmembrane region" description="Helical" evidence="7">
    <location>
        <begin position="103"/>
        <end position="121"/>
    </location>
</feature>
<reference evidence="9 10" key="1">
    <citation type="journal article" date="2018" name="Nat. Biotechnol.">
        <title>A standardized bacterial taxonomy based on genome phylogeny substantially revises the tree of life.</title>
        <authorList>
            <person name="Parks D.H."/>
            <person name="Chuvochina M."/>
            <person name="Waite D.W."/>
            <person name="Rinke C."/>
            <person name="Skarshewski A."/>
            <person name="Chaumeil P.A."/>
            <person name="Hugenholtz P."/>
        </authorList>
    </citation>
    <scope>NUCLEOTIDE SEQUENCE [LARGE SCALE GENOMIC DNA]</scope>
    <source>
        <strain evidence="9">UBA11306</strain>
    </source>
</reference>
<dbReference type="STRING" id="1121105.GCA_000421665_01752"/>
<evidence type="ECO:0000256" key="1">
    <source>
        <dbReference type="ARBA" id="ARBA00004651"/>
    </source>
</evidence>
<dbReference type="InterPro" id="IPR049177">
    <property type="entry name" value="MgtC_SapB_SrpB_YhiD_N"/>
</dbReference>
<feature type="transmembrane region" description="Helical" evidence="7">
    <location>
        <begin position="75"/>
        <end position="96"/>
    </location>
</feature>
<gene>
    <name evidence="9" type="ORF">DIW15_01075</name>
</gene>
<keyword evidence="5 7" id="KW-1133">Transmembrane helix</keyword>
<dbReference type="Proteomes" id="UP000262195">
    <property type="component" value="Unassembled WGS sequence"/>
</dbReference>
<name>A0A3D4S376_9ENTE</name>
<organism evidence="9 10">
    <name type="scientific">Bavariicoccus seileri</name>
    <dbReference type="NCBI Taxonomy" id="549685"/>
    <lineage>
        <taxon>Bacteria</taxon>
        <taxon>Bacillati</taxon>
        <taxon>Bacillota</taxon>
        <taxon>Bacilli</taxon>
        <taxon>Lactobacillales</taxon>
        <taxon>Enterococcaceae</taxon>
        <taxon>Bavariicoccus</taxon>
    </lineage>
</organism>
<feature type="domain" description="MgtC/SapB/SrpB/YhiD N-terminal" evidence="8">
    <location>
        <begin position="10"/>
        <end position="145"/>
    </location>
</feature>
<accession>A0A3D4S376</accession>
<protein>
    <submittedName>
        <fullName evidence="9">MgtC/SapB family protein</fullName>
    </submittedName>
</protein>
<keyword evidence="4 7" id="KW-0812">Transmembrane</keyword>
<keyword evidence="6 7" id="KW-0472">Membrane</keyword>
<evidence type="ECO:0000313" key="10">
    <source>
        <dbReference type="Proteomes" id="UP000262195"/>
    </source>
</evidence>
<feature type="transmembrane region" description="Helical" evidence="7">
    <location>
        <begin position="127"/>
        <end position="146"/>
    </location>
</feature>